<dbReference type="Pfam" id="PF13817">
    <property type="entry name" value="DDE_Tnp_IS66_C"/>
    <property type="match status" value="1"/>
</dbReference>
<dbReference type="AlphaFoldDB" id="A0A4V2X3G6"/>
<proteinExistence type="predicted"/>
<reference evidence="3 4" key="1">
    <citation type="journal article" date="2019" name="Int. J. Syst. Evol. Microbiol.">
        <title>Photorhabdus khanii subsp. guanajuatensis subsp. nov., isolated from Heterorhabditis atacamensis, and Photorhabdus luminescens subsp. mexicana subsp. nov., isolated from Heterorhabditis mexicana entomopathogenic nematodes.</title>
        <authorList>
            <person name="Machado R.A.R."/>
            <person name="Bruno P."/>
            <person name="Arce C.C.M."/>
            <person name="Liechti N."/>
            <person name="Kohler A."/>
            <person name="Bernal J."/>
            <person name="Bruggmann R."/>
            <person name="Turlings T.C.J."/>
        </authorList>
    </citation>
    <scope>NUCLEOTIDE SEQUENCE [LARGE SCALE GENOMIC DNA]</scope>
    <source>
        <strain evidence="3 4">MEX20-17</strain>
    </source>
</reference>
<protein>
    <submittedName>
        <fullName evidence="3">IS66 family transposase ISPlu20</fullName>
    </submittedName>
</protein>
<dbReference type="PANTHER" id="PTHR33678:SF1">
    <property type="entry name" value="BLL1576 PROTEIN"/>
    <property type="match status" value="1"/>
</dbReference>
<dbReference type="InterPro" id="IPR004291">
    <property type="entry name" value="Transposase_IS66_central"/>
</dbReference>
<feature type="domain" description="Transposase IS66 central" evidence="1">
    <location>
        <begin position="2"/>
        <end position="58"/>
    </location>
</feature>
<evidence type="ECO:0000313" key="4">
    <source>
        <dbReference type="Proteomes" id="UP000295598"/>
    </source>
</evidence>
<feature type="non-terminal residue" evidence="3">
    <location>
        <position position="100"/>
    </location>
</feature>
<dbReference type="Pfam" id="PF03050">
    <property type="entry name" value="DDE_Tnp_IS66"/>
    <property type="match status" value="1"/>
</dbReference>
<name>A0A4V2X3G6_9GAMM</name>
<sequence>NSGLRKAIDYTLKRWPALVCYLDDGRVPIDNNRAENAVRGVALGRKNWLFAGSLCAGQRAAMIMSLLETAKANGHEPWVWLRDVLSRLPVWPNNRLNELL</sequence>
<dbReference type="InterPro" id="IPR039552">
    <property type="entry name" value="IS66_C"/>
</dbReference>
<evidence type="ECO:0000259" key="1">
    <source>
        <dbReference type="Pfam" id="PF03050"/>
    </source>
</evidence>
<dbReference type="InterPro" id="IPR052344">
    <property type="entry name" value="Transposase-related"/>
</dbReference>
<comment type="caution">
    <text evidence="3">The sequence shown here is derived from an EMBL/GenBank/DDBJ whole genome shotgun (WGS) entry which is preliminary data.</text>
</comment>
<dbReference type="Proteomes" id="UP000295598">
    <property type="component" value="Unassembled WGS sequence"/>
</dbReference>
<feature type="non-terminal residue" evidence="3">
    <location>
        <position position="1"/>
    </location>
</feature>
<evidence type="ECO:0000259" key="2">
    <source>
        <dbReference type="Pfam" id="PF13817"/>
    </source>
</evidence>
<accession>A0A4V2X3G6</accession>
<dbReference type="PANTHER" id="PTHR33678">
    <property type="entry name" value="BLL1576 PROTEIN"/>
    <property type="match status" value="1"/>
</dbReference>
<dbReference type="EMBL" id="PUJY01000248">
    <property type="protein sequence ID" value="TDB40046.1"/>
    <property type="molecule type" value="Genomic_DNA"/>
</dbReference>
<dbReference type="RefSeq" id="WP_132356553.1">
    <property type="nucleotide sequence ID" value="NZ_CAWOJO010000248.1"/>
</dbReference>
<organism evidence="3 4">
    <name type="scientific">Photorhabdus khanii subsp. guanajuatensis</name>
    <dbReference type="NCBI Taxonomy" id="2100166"/>
    <lineage>
        <taxon>Bacteria</taxon>
        <taxon>Pseudomonadati</taxon>
        <taxon>Pseudomonadota</taxon>
        <taxon>Gammaproteobacteria</taxon>
        <taxon>Enterobacterales</taxon>
        <taxon>Morganellaceae</taxon>
        <taxon>Photorhabdus</taxon>
    </lineage>
</organism>
<evidence type="ECO:0000313" key="3">
    <source>
        <dbReference type="EMBL" id="TDB40046.1"/>
    </source>
</evidence>
<gene>
    <name evidence="3" type="ORF">C5467_25115</name>
</gene>
<feature type="domain" description="Transposase IS66 C-terminal" evidence="2">
    <location>
        <begin position="65"/>
        <end position="100"/>
    </location>
</feature>